<dbReference type="EMBL" id="CM047900">
    <property type="protein sequence ID" value="KAJ0099892.1"/>
    <property type="molecule type" value="Genomic_DNA"/>
</dbReference>
<evidence type="ECO:0000313" key="1">
    <source>
        <dbReference type="EMBL" id="KAJ0099892.1"/>
    </source>
</evidence>
<dbReference type="Proteomes" id="UP001164250">
    <property type="component" value="Chromosome 4"/>
</dbReference>
<organism evidence="1 2">
    <name type="scientific">Pistacia atlantica</name>
    <dbReference type="NCBI Taxonomy" id="434234"/>
    <lineage>
        <taxon>Eukaryota</taxon>
        <taxon>Viridiplantae</taxon>
        <taxon>Streptophyta</taxon>
        <taxon>Embryophyta</taxon>
        <taxon>Tracheophyta</taxon>
        <taxon>Spermatophyta</taxon>
        <taxon>Magnoliopsida</taxon>
        <taxon>eudicotyledons</taxon>
        <taxon>Gunneridae</taxon>
        <taxon>Pentapetalae</taxon>
        <taxon>rosids</taxon>
        <taxon>malvids</taxon>
        <taxon>Sapindales</taxon>
        <taxon>Anacardiaceae</taxon>
        <taxon>Pistacia</taxon>
    </lineage>
</organism>
<evidence type="ECO:0000313" key="2">
    <source>
        <dbReference type="Proteomes" id="UP001164250"/>
    </source>
</evidence>
<reference evidence="2" key="1">
    <citation type="journal article" date="2023" name="G3 (Bethesda)">
        <title>Genome assembly and association tests identify interacting loci associated with vigor, precocity, and sex in interspecific pistachio rootstocks.</title>
        <authorList>
            <person name="Palmer W."/>
            <person name="Jacygrad E."/>
            <person name="Sagayaradj S."/>
            <person name="Cavanaugh K."/>
            <person name="Han R."/>
            <person name="Bertier L."/>
            <person name="Beede B."/>
            <person name="Kafkas S."/>
            <person name="Golino D."/>
            <person name="Preece J."/>
            <person name="Michelmore R."/>
        </authorList>
    </citation>
    <scope>NUCLEOTIDE SEQUENCE [LARGE SCALE GENOMIC DNA]</scope>
</reference>
<keyword evidence="2" id="KW-1185">Reference proteome</keyword>
<proteinExistence type="predicted"/>
<name>A0ACC1BM12_9ROSI</name>
<comment type="caution">
    <text evidence="1">The sequence shown here is derived from an EMBL/GenBank/DDBJ whole genome shotgun (WGS) entry which is preliminary data.</text>
</comment>
<protein>
    <submittedName>
        <fullName evidence="1">Uncharacterized protein</fullName>
    </submittedName>
</protein>
<accession>A0ACC1BM12</accession>
<sequence length="195" mass="21864">MPLSTPFNPFMARKKSRASTTDELSIIKAAAWAWYQHGSGSEGKPMGEFDIARTRRLRKPSLYKLEAMKITEEEDHSNTQPSSQSSSPVHDNKSLLDPYEIESISKRLDQLIEKSSGNKFYDDRKKVSRDGDHDSGGSVRKKKSNKLRGFWQPVLCGKREDIAAADTRFVGGKRPAEKGLAVVKLTSCRPRVTHA</sequence>
<gene>
    <name evidence="1" type="ORF">Patl1_21170</name>
</gene>